<dbReference type="InterPro" id="IPR011037">
    <property type="entry name" value="Pyrv_Knase-like_insert_dom_sf"/>
</dbReference>
<dbReference type="NCBIfam" id="NF008577">
    <property type="entry name" value="PRK11536.1"/>
    <property type="match status" value="1"/>
</dbReference>
<name>A0ABM9Y2Y3_YERBE</name>
<dbReference type="InterPro" id="IPR005163">
    <property type="entry name" value="Tri_helical_YiiM-like"/>
</dbReference>
<dbReference type="InterPro" id="IPR052353">
    <property type="entry name" value="Benzoxazolinone_Detox_Enz"/>
</dbReference>
<evidence type="ECO:0000259" key="1">
    <source>
        <dbReference type="PROSITE" id="PS51340"/>
    </source>
</evidence>
<dbReference type="EMBL" id="AALC02000005">
    <property type="protein sequence ID" value="EEQ08071.1"/>
    <property type="molecule type" value="Genomic_DNA"/>
</dbReference>
<dbReference type="InterPro" id="IPR005302">
    <property type="entry name" value="MoCF_Sase_C"/>
</dbReference>
<gene>
    <name evidence="2" type="ORF">yberc0001_4440</name>
</gene>
<dbReference type="PANTHER" id="PTHR30212">
    <property type="entry name" value="PROTEIN YIIM"/>
    <property type="match status" value="1"/>
</dbReference>
<feature type="domain" description="MOSC" evidence="1">
    <location>
        <begin position="52"/>
        <end position="189"/>
    </location>
</feature>
<sequence length="251" mass="28189">MLSKSLLQLSNQAGILALPSERRQGEQMKHPQVYIGKIEPYHGSSPSAIGKRQVVGGIMLTPLGLEGDEQAEKRFHGGPDRALCHYPREHYAHWAQQFPQQAEIFSPPAYGENISTLGMTEQSVYMGDIYRWGEAIIQVTQPRSPCYKLNFHFAIEDMSVLMQQTGYCGWLYRVISAGKVSESHPLELLARSSDISVAEAIGIAWHMPFDEEQYHRLLAVAGLSASWSKTMLTRIGEGKIEDFNRRLLGRS</sequence>
<accession>A0ABM9Y2Y3</accession>
<reference evidence="2" key="1">
    <citation type="submission" date="2008-12" db="EMBL/GenBank/DDBJ databases">
        <title>Annotation of the Yersinia bercovieri ATCC 43970 genome.</title>
        <authorList>
            <person name="Read T.D."/>
            <person name="Akmal A."/>
            <person name="Bishop-Lilly K."/>
            <person name="Chen P.E."/>
            <person name="Cook C."/>
            <person name="Kiley M.P."/>
            <person name="Lentz S."/>
            <person name="Mateczun A."/>
            <person name="Nagarajan N."/>
            <person name="Nolan N."/>
            <person name="Osborne B.I."/>
            <person name="Pop M."/>
            <person name="Sozhamannan S."/>
            <person name="Stewart A.C."/>
            <person name="Sulakvelidze A."/>
            <person name="Thomason B."/>
            <person name="Willner K."/>
            <person name="Zwick M.E."/>
        </authorList>
    </citation>
    <scope>NUCLEOTIDE SEQUENCE [LARGE SCALE GENOMIC DNA]</scope>
    <source>
        <strain evidence="2">ATCC 43970</strain>
    </source>
</reference>
<keyword evidence="3" id="KW-1185">Reference proteome</keyword>
<evidence type="ECO:0000313" key="2">
    <source>
        <dbReference type="EMBL" id="EEQ08071.1"/>
    </source>
</evidence>
<dbReference type="Pfam" id="PF03475">
    <property type="entry name" value="YiiM_3-alpha"/>
    <property type="match status" value="1"/>
</dbReference>
<dbReference type="PROSITE" id="PS51340">
    <property type="entry name" value="MOSC"/>
    <property type="match status" value="1"/>
</dbReference>
<dbReference type="Pfam" id="PF03473">
    <property type="entry name" value="MOSC"/>
    <property type="match status" value="1"/>
</dbReference>
<dbReference type="Proteomes" id="UP000010319">
    <property type="component" value="Unassembled WGS sequence"/>
</dbReference>
<comment type="caution">
    <text evidence="2">The sequence shown here is derived from an EMBL/GenBank/DDBJ whole genome shotgun (WGS) entry which is preliminary data.</text>
</comment>
<dbReference type="PANTHER" id="PTHR30212:SF2">
    <property type="entry name" value="PROTEIN YIIM"/>
    <property type="match status" value="1"/>
</dbReference>
<evidence type="ECO:0000313" key="3">
    <source>
        <dbReference type="Proteomes" id="UP000010319"/>
    </source>
</evidence>
<organism evidence="2 3">
    <name type="scientific">Yersinia bercovieri ATCC 43970</name>
    <dbReference type="NCBI Taxonomy" id="349968"/>
    <lineage>
        <taxon>Bacteria</taxon>
        <taxon>Pseudomonadati</taxon>
        <taxon>Pseudomonadota</taxon>
        <taxon>Gammaproteobacteria</taxon>
        <taxon>Enterobacterales</taxon>
        <taxon>Yersiniaceae</taxon>
        <taxon>Yersinia</taxon>
    </lineage>
</organism>
<dbReference type="SUPFAM" id="SSF50800">
    <property type="entry name" value="PK beta-barrel domain-like"/>
    <property type="match status" value="1"/>
</dbReference>
<protein>
    <recommendedName>
        <fullName evidence="1">MOSC domain-containing protein</fullName>
    </recommendedName>
</protein>
<dbReference type="Gene3D" id="2.40.33.20">
    <property type="entry name" value="PK beta-barrel domain-like"/>
    <property type="match status" value="1"/>
</dbReference>
<proteinExistence type="predicted"/>